<dbReference type="EMBL" id="LR796207">
    <property type="protein sequence ID" value="CAB4127043.1"/>
    <property type="molecule type" value="Genomic_DNA"/>
</dbReference>
<reference evidence="1" key="1">
    <citation type="submission" date="2020-04" db="EMBL/GenBank/DDBJ databases">
        <authorList>
            <person name="Chiriac C."/>
            <person name="Salcher M."/>
            <person name="Ghai R."/>
            <person name="Kavagutti S V."/>
        </authorList>
    </citation>
    <scope>NUCLEOTIDE SEQUENCE</scope>
</reference>
<proteinExistence type="predicted"/>
<accession>A0A6J5L1G9</accession>
<sequence>MQKKITLSTVKAFIRKSNDLYINERSRFDGMVDCVMPSENTGFDKALPTERHLSNTHGVHGAWFVGQSRDYFTAYNDGVFQGFEVYNCCGKFILATKI</sequence>
<evidence type="ECO:0000313" key="1">
    <source>
        <dbReference type="EMBL" id="CAB4127043.1"/>
    </source>
</evidence>
<gene>
    <name evidence="1" type="ORF">UFOVP79_46</name>
</gene>
<name>A0A6J5L1G9_9CAUD</name>
<protein>
    <submittedName>
        <fullName evidence="1">Uncharacterized protein</fullName>
    </submittedName>
</protein>
<organism evidence="1">
    <name type="scientific">uncultured Caudovirales phage</name>
    <dbReference type="NCBI Taxonomy" id="2100421"/>
    <lineage>
        <taxon>Viruses</taxon>
        <taxon>Duplodnaviria</taxon>
        <taxon>Heunggongvirae</taxon>
        <taxon>Uroviricota</taxon>
        <taxon>Caudoviricetes</taxon>
        <taxon>Peduoviridae</taxon>
        <taxon>Maltschvirus</taxon>
        <taxon>Maltschvirus maltsch</taxon>
    </lineage>
</organism>